<protein>
    <recommendedName>
        <fullName evidence="7 9">Uroporphyrinogen-III synthase</fullName>
        <ecNumber evidence="3 9">4.2.1.75</ecNumber>
    </recommendedName>
</protein>
<accession>A0A3D8VAV1</accession>
<sequence>MPAPATPGWYVISLRARGEHAPMRAAAASAGAGLIAISPWRLHLRDDETTRERLHEALAAPRVVVTSPVAVRAARRLQPLRALPGQRWFAVGEGTAIALRRAGVADVEAPRRMDSEGLLSLPGLAELTGQTVGFVTAPGGRGVLIPALEARGASVIRADVYERIAVAPSPRSLARLAELDAPAKLALSSAEALQLVVDALPELVLDRLRRAQVVAASERLADIARTHGFTDVVIARSARPADLVAAAAGTPAA</sequence>
<dbReference type="UniPathway" id="UPA00251">
    <property type="reaction ID" value="UER00320"/>
</dbReference>
<evidence type="ECO:0000256" key="4">
    <source>
        <dbReference type="ARBA" id="ARBA00023239"/>
    </source>
</evidence>
<dbReference type="GO" id="GO:0006780">
    <property type="term" value="P:uroporphyrinogen III biosynthetic process"/>
    <property type="evidence" value="ECO:0007669"/>
    <property type="project" value="UniProtKB-UniRule"/>
</dbReference>
<evidence type="ECO:0000313" key="11">
    <source>
        <dbReference type="EMBL" id="RDY66415.1"/>
    </source>
</evidence>
<evidence type="ECO:0000256" key="1">
    <source>
        <dbReference type="ARBA" id="ARBA00004772"/>
    </source>
</evidence>
<dbReference type="GO" id="GO:0006782">
    <property type="term" value="P:protoporphyrinogen IX biosynthetic process"/>
    <property type="evidence" value="ECO:0007669"/>
    <property type="project" value="UniProtKB-UniRule"/>
</dbReference>
<dbReference type="AlphaFoldDB" id="A0A3D8VAV1"/>
<dbReference type="InterPro" id="IPR003754">
    <property type="entry name" value="4pyrrol_synth_uPrphyn_synth"/>
</dbReference>
<name>A0A3D8VAV1_9GAMM</name>
<dbReference type="GO" id="GO:0004852">
    <property type="term" value="F:uroporphyrinogen-III synthase activity"/>
    <property type="evidence" value="ECO:0007669"/>
    <property type="project" value="UniProtKB-UniRule"/>
</dbReference>
<dbReference type="CDD" id="cd06578">
    <property type="entry name" value="HemD"/>
    <property type="match status" value="1"/>
</dbReference>
<evidence type="ECO:0000313" key="12">
    <source>
        <dbReference type="Proteomes" id="UP000256829"/>
    </source>
</evidence>
<comment type="pathway">
    <text evidence="1 9">Porphyrin-containing compound metabolism; protoporphyrin-IX biosynthesis; coproporphyrinogen-III from 5-aminolevulinate: step 3/4.</text>
</comment>
<keyword evidence="5 9" id="KW-0627">Porphyrin biosynthesis</keyword>
<dbReference type="EMBL" id="QTJR01000010">
    <property type="protein sequence ID" value="RDY66415.1"/>
    <property type="molecule type" value="Genomic_DNA"/>
</dbReference>
<gene>
    <name evidence="11" type="ORF">DX912_14000</name>
</gene>
<evidence type="ECO:0000256" key="9">
    <source>
        <dbReference type="RuleBase" id="RU366031"/>
    </source>
</evidence>
<comment type="catalytic activity">
    <reaction evidence="8 9">
        <text>hydroxymethylbilane = uroporphyrinogen III + H2O</text>
        <dbReference type="Rhea" id="RHEA:18965"/>
        <dbReference type="ChEBI" id="CHEBI:15377"/>
        <dbReference type="ChEBI" id="CHEBI:57308"/>
        <dbReference type="ChEBI" id="CHEBI:57845"/>
        <dbReference type="EC" id="4.2.1.75"/>
    </reaction>
</comment>
<evidence type="ECO:0000256" key="5">
    <source>
        <dbReference type="ARBA" id="ARBA00023244"/>
    </source>
</evidence>
<evidence type="ECO:0000256" key="7">
    <source>
        <dbReference type="ARBA" id="ARBA00040167"/>
    </source>
</evidence>
<keyword evidence="12" id="KW-1185">Reference proteome</keyword>
<evidence type="ECO:0000256" key="2">
    <source>
        <dbReference type="ARBA" id="ARBA00008133"/>
    </source>
</evidence>
<organism evidence="11 12">
    <name type="scientific">Lysobacter soli</name>
    <dbReference type="NCBI Taxonomy" id="453783"/>
    <lineage>
        <taxon>Bacteria</taxon>
        <taxon>Pseudomonadati</taxon>
        <taxon>Pseudomonadota</taxon>
        <taxon>Gammaproteobacteria</taxon>
        <taxon>Lysobacterales</taxon>
        <taxon>Lysobacteraceae</taxon>
        <taxon>Lysobacter</taxon>
    </lineage>
</organism>
<evidence type="ECO:0000259" key="10">
    <source>
        <dbReference type="Pfam" id="PF02602"/>
    </source>
</evidence>
<dbReference type="EC" id="4.2.1.75" evidence="3 9"/>
<dbReference type="Proteomes" id="UP000256829">
    <property type="component" value="Unassembled WGS sequence"/>
</dbReference>
<comment type="function">
    <text evidence="6 9">Catalyzes cyclization of the linear tetrapyrrole, hydroxymethylbilane, to the macrocyclic uroporphyrinogen III.</text>
</comment>
<dbReference type="PANTHER" id="PTHR38042">
    <property type="entry name" value="UROPORPHYRINOGEN-III SYNTHASE, CHLOROPLASTIC"/>
    <property type="match status" value="1"/>
</dbReference>
<dbReference type="RefSeq" id="WP_115843352.1">
    <property type="nucleotide sequence ID" value="NZ_QTJR01000010.1"/>
</dbReference>
<comment type="similarity">
    <text evidence="2 9">Belongs to the uroporphyrinogen-III synthase family.</text>
</comment>
<dbReference type="Gene3D" id="3.40.50.10090">
    <property type="match status" value="2"/>
</dbReference>
<keyword evidence="4 9" id="KW-0456">Lyase</keyword>
<evidence type="ECO:0000256" key="8">
    <source>
        <dbReference type="ARBA" id="ARBA00048617"/>
    </source>
</evidence>
<feature type="domain" description="Tetrapyrrole biosynthesis uroporphyrinogen III synthase" evidence="10">
    <location>
        <begin position="35"/>
        <end position="244"/>
    </location>
</feature>
<dbReference type="PANTHER" id="PTHR38042:SF1">
    <property type="entry name" value="UROPORPHYRINOGEN-III SYNTHASE, CHLOROPLASTIC"/>
    <property type="match status" value="1"/>
</dbReference>
<dbReference type="SUPFAM" id="SSF69618">
    <property type="entry name" value="HemD-like"/>
    <property type="match status" value="1"/>
</dbReference>
<dbReference type="InterPro" id="IPR036108">
    <property type="entry name" value="4pyrrol_syn_uPrphyn_synt_sf"/>
</dbReference>
<comment type="caution">
    <text evidence="11">The sequence shown here is derived from an EMBL/GenBank/DDBJ whole genome shotgun (WGS) entry which is preliminary data.</text>
</comment>
<reference evidence="11 12" key="1">
    <citation type="submission" date="2018-08" db="EMBL/GenBank/DDBJ databases">
        <title>Lysobacter soli KCTC 22011, whole genome shotgun sequence.</title>
        <authorList>
            <person name="Zhang X."/>
            <person name="Feng G."/>
            <person name="Zhu H."/>
        </authorList>
    </citation>
    <scope>NUCLEOTIDE SEQUENCE [LARGE SCALE GENOMIC DNA]</scope>
    <source>
        <strain evidence="11 12">KCTC 22011</strain>
    </source>
</reference>
<evidence type="ECO:0000256" key="6">
    <source>
        <dbReference type="ARBA" id="ARBA00037589"/>
    </source>
</evidence>
<evidence type="ECO:0000256" key="3">
    <source>
        <dbReference type="ARBA" id="ARBA00013109"/>
    </source>
</evidence>
<dbReference type="InterPro" id="IPR039793">
    <property type="entry name" value="UROS/Hem4"/>
</dbReference>
<proteinExistence type="inferred from homology"/>
<dbReference type="Pfam" id="PF02602">
    <property type="entry name" value="HEM4"/>
    <property type="match status" value="1"/>
</dbReference>